<dbReference type="Proteomes" id="UP000243459">
    <property type="component" value="Chromosome 1"/>
</dbReference>
<evidence type="ECO:0000313" key="5">
    <source>
        <dbReference type="EMBL" id="ONK79460.1"/>
    </source>
</evidence>
<dbReference type="PANTHER" id="PTHR21277">
    <property type="entry name" value="TRANSCRIPTIONAL ADAPTER 1"/>
    <property type="match status" value="1"/>
</dbReference>
<name>A0A5P1FS27_ASPOF</name>
<dbReference type="GO" id="GO:0006357">
    <property type="term" value="P:regulation of transcription by RNA polymerase II"/>
    <property type="evidence" value="ECO:0007669"/>
    <property type="project" value="TreeGrafter"/>
</dbReference>
<organism evidence="5 6">
    <name type="scientific">Asparagus officinalis</name>
    <name type="common">Garden asparagus</name>
    <dbReference type="NCBI Taxonomy" id="4686"/>
    <lineage>
        <taxon>Eukaryota</taxon>
        <taxon>Viridiplantae</taxon>
        <taxon>Streptophyta</taxon>
        <taxon>Embryophyta</taxon>
        <taxon>Tracheophyta</taxon>
        <taxon>Spermatophyta</taxon>
        <taxon>Magnoliopsida</taxon>
        <taxon>Liliopsida</taxon>
        <taxon>Asparagales</taxon>
        <taxon>Asparagaceae</taxon>
        <taxon>Asparagoideae</taxon>
        <taxon>Asparagus</taxon>
    </lineage>
</organism>
<dbReference type="GO" id="GO:0005634">
    <property type="term" value="C:nucleus"/>
    <property type="evidence" value="ECO:0007669"/>
    <property type="project" value="UniProtKB-SubCell"/>
</dbReference>
<gene>
    <name evidence="5" type="ORF">A4U43_C01F6590</name>
</gene>
<keyword evidence="6" id="KW-1185">Reference proteome</keyword>
<dbReference type="OMA" id="MGMEDNV"/>
<sequence>MNTRINLGDLKSQIIKRVGPDRAQRYFSYLSRLLSQKLSKVEFNKLCLLTLGQDNIPLHNQLIFSIFKNACQAKAPPMSASVVVDNNALKLSNGEISKRNRTGGQRIKDRPSPLGPNGRIEFVLAGHSEAVVKENGDLVGICGPRRSVQNIEEVSAEQPAKRSRIAEDSSLRSVTVDDIREEFEQRNDLKSAAKVPLQAPLGIPFCPPSVGGAQRPLTLDSTSSSFDNGELCDSEDLRMHMERIADSQSLSSVTVDCANLLNNGLDVYLKRLIKSCVDLVGARSGHVQMNTQVYKQQVQSKPINGIWQGNHMHVQSDGLHRSISLQEFRVAMELNPQQLGEDWPLLLEKICIHSFGE</sequence>
<protein>
    <recommendedName>
        <fullName evidence="7">Transcriptional coactivator Hfi1/Transcriptional adapter 1</fullName>
    </recommendedName>
</protein>
<dbReference type="PANTHER" id="PTHR21277:SF5">
    <property type="entry name" value="TRANSCRIPTIONAL ADAPTER 1"/>
    <property type="match status" value="1"/>
</dbReference>
<proteinExistence type="predicted"/>
<reference evidence="6" key="1">
    <citation type="journal article" date="2017" name="Nat. Commun.">
        <title>The asparagus genome sheds light on the origin and evolution of a young Y chromosome.</title>
        <authorList>
            <person name="Harkess A."/>
            <person name="Zhou J."/>
            <person name="Xu C."/>
            <person name="Bowers J.E."/>
            <person name="Van der Hulst R."/>
            <person name="Ayyampalayam S."/>
            <person name="Mercati F."/>
            <person name="Riccardi P."/>
            <person name="McKain M.R."/>
            <person name="Kakrana A."/>
            <person name="Tang H."/>
            <person name="Ray J."/>
            <person name="Groenendijk J."/>
            <person name="Arikit S."/>
            <person name="Mathioni S.M."/>
            <person name="Nakano M."/>
            <person name="Shan H."/>
            <person name="Telgmann-Rauber A."/>
            <person name="Kanno A."/>
            <person name="Yue Z."/>
            <person name="Chen H."/>
            <person name="Li W."/>
            <person name="Chen Y."/>
            <person name="Xu X."/>
            <person name="Zhang Y."/>
            <person name="Luo S."/>
            <person name="Chen H."/>
            <person name="Gao J."/>
            <person name="Mao Z."/>
            <person name="Pires J.C."/>
            <person name="Luo M."/>
            <person name="Kudrna D."/>
            <person name="Wing R.A."/>
            <person name="Meyers B.C."/>
            <person name="Yi K."/>
            <person name="Kong H."/>
            <person name="Lavrijsen P."/>
            <person name="Sunseri F."/>
            <person name="Falavigna A."/>
            <person name="Ye Y."/>
            <person name="Leebens-Mack J.H."/>
            <person name="Chen G."/>
        </authorList>
    </citation>
    <scope>NUCLEOTIDE SEQUENCE [LARGE SCALE GENOMIC DNA]</scope>
    <source>
        <strain evidence="6">cv. DH0086</strain>
    </source>
</reference>
<evidence type="ECO:0000313" key="6">
    <source>
        <dbReference type="Proteomes" id="UP000243459"/>
    </source>
</evidence>
<evidence type="ECO:0000256" key="3">
    <source>
        <dbReference type="ARBA" id="ARBA00023163"/>
    </source>
</evidence>
<dbReference type="InterPro" id="IPR024738">
    <property type="entry name" value="Hfi1/Tada1"/>
</dbReference>
<evidence type="ECO:0000256" key="4">
    <source>
        <dbReference type="ARBA" id="ARBA00023242"/>
    </source>
</evidence>
<evidence type="ECO:0000256" key="1">
    <source>
        <dbReference type="ARBA" id="ARBA00004123"/>
    </source>
</evidence>
<comment type="subcellular location">
    <subcellularLocation>
        <location evidence="1">Nucleus</location>
    </subcellularLocation>
</comment>
<dbReference type="GO" id="GO:0003713">
    <property type="term" value="F:transcription coactivator activity"/>
    <property type="evidence" value="ECO:0007669"/>
    <property type="project" value="TreeGrafter"/>
</dbReference>
<dbReference type="OrthoDB" id="10264870at2759"/>
<keyword evidence="4" id="KW-0539">Nucleus</keyword>
<dbReference type="EMBL" id="CM007381">
    <property type="protein sequence ID" value="ONK79460.1"/>
    <property type="molecule type" value="Genomic_DNA"/>
</dbReference>
<dbReference type="GO" id="GO:0000124">
    <property type="term" value="C:SAGA complex"/>
    <property type="evidence" value="ECO:0007669"/>
    <property type="project" value="TreeGrafter"/>
</dbReference>
<dbReference type="Pfam" id="PF12767">
    <property type="entry name" value="SAGA-Tad1"/>
    <property type="match status" value="1"/>
</dbReference>
<keyword evidence="2" id="KW-0805">Transcription regulation</keyword>
<accession>A0A5P1FS27</accession>
<evidence type="ECO:0008006" key="7">
    <source>
        <dbReference type="Google" id="ProtNLM"/>
    </source>
</evidence>
<keyword evidence="3" id="KW-0804">Transcription</keyword>
<dbReference type="CDD" id="cd22933">
    <property type="entry name" value="HFD_HFI1"/>
    <property type="match status" value="1"/>
</dbReference>
<dbReference type="Gramene" id="ONK79460">
    <property type="protein sequence ID" value="ONK79460"/>
    <property type="gene ID" value="A4U43_C01F6590"/>
</dbReference>
<evidence type="ECO:0000256" key="2">
    <source>
        <dbReference type="ARBA" id="ARBA00023015"/>
    </source>
</evidence>
<dbReference type="AlphaFoldDB" id="A0A5P1FS27"/>